<dbReference type="Proteomes" id="UP000283383">
    <property type="component" value="Unassembled WGS sequence"/>
</dbReference>
<comment type="caution">
    <text evidence="1">The sequence shown here is derived from an EMBL/GenBank/DDBJ whole genome shotgun (WGS) entry which is preliminary data.</text>
</comment>
<sequence length="170" mass="19420">MVVAYIKNHLKNYDPPRSPSDIYEPQFCASMPAFTARKKKLPDVKRKSSQDKDNEIIVSWLDQLWYFLDTHTVLPENILKFNEGGFMFGVGRGDTVYVHNGATAPHTILPEDCKQVTITEVIHAVVRAIRTCITLEGEYHMESWQNEFAPTGEKIFLLRNSGYTNDQLGL</sequence>
<evidence type="ECO:0000313" key="1">
    <source>
        <dbReference type="EMBL" id="RKF82096.1"/>
    </source>
</evidence>
<dbReference type="STRING" id="62708.A0A420J5N8"/>
<organism evidence="1 2">
    <name type="scientific">Golovinomyces cichoracearum</name>
    <dbReference type="NCBI Taxonomy" id="62708"/>
    <lineage>
        <taxon>Eukaryota</taxon>
        <taxon>Fungi</taxon>
        <taxon>Dikarya</taxon>
        <taxon>Ascomycota</taxon>
        <taxon>Pezizomycotina</taxon>
        <taxon>Leotiomycetes</taxon>
        <taxon>Erysiphales</taxon>
        <taxon>Erysiphaceae</taxon>
        <taxon>Golovinomyces</taxon>
    </lineage>
</organism>
<gene>
    <name evidence="1" type="ORF">GcM3_028028</name>
</gene>
<reference evidence="1 2" key="1">
    <citation type="journal article" date="2018" name="BMC Genomics">
        <title>Comparative genome analyses reveal sequence features reflecting distinct modes of host-adaptation between dicot and monocot powdery mildew.</title>
        <authorList>
            <person name="Wu Y."/>
            <person name="Ma X."/>
            <person name="Pan Z."/>
            <person name="Kale S.D."/>
            <person name="Song Y."/>
            <person name="King H."/>
            <person name="Zhang Q."/>
            <person name="Presley C."/>
            <person name="Deng X."/>
            <person name="Wei C.I."/>
            <person name="Xiao S."/>
        </authorList>
    </citation>
    <scope>NUCLEOTIDE SEQUENCE [LARGE SCALE GENOMIC DNA]</scope>
    <source>
        <strain evidence="1">UMSG3</strain>
    </source>
</reference>
<dbReference type="EMBL" id="MCBQ01002808">
    <property type="protein sequence ID" value="RKF82096.1"/>
    <property type="molecule type" value="Genomic_DNA"/>
</dbReference>
<evidence type="ECO:0000313" key="2">
    <source>
        <dbReference type="Proteomes" id="UP000283383"/>
    </source>
</evidence>
<proteinExistence type="predicted"/>
<accession>A0A420J5N8</accession>
<keyword evidence="2" id="KW-1185">Reference proteome</keyword>
<protein>
    <submittedName>
        <fullName evidence="1">Uncharacterized protein</fullName>
    </submittedName>
</protein>
<dbReference type="AlphaFoldDB" id="A0A420J5N8"/>
<name>A0A420J5N8_9PEZI</name>